<protein>
    <submittedName>
        <fullName evidence="1">Uncharacterized protein</fullName>
    </submittedName>
</protein>
<keyword evidence="2" id="KW-1185">Reference proteome</keyword>
<comment type="caution">
    <text evidence="1">The sequence shown here is derived from an EMBL/GenBank/DDBJ whole genome shotgun (WGS) entry which is preliminary data.</text>
</comment>
<organism evidence="1 2">
    <name type="scientific">Pelotomaculum schinkii</name>
    <dbReference type="NCBI Taxonomy" id="78350"/>
    <lineage>
        <taxon>Bacteria</taxon>
        <taxon>Bacillati</taxon>
        <taxon>Bacillota</taxon>
        <taxon>Clostridia</taxon>
        <taxon>Eubacteriales</taxon>
        <taxon>Desulfotomaculaceae</taxon>
        <taxon>Pelotomaculum</taxon>
    </lineage>
</organism>
<dbReference type="EMBL" id="QFGA01000001">
    <property type="protein sequence ID" value="TEB07047.1"/>
    <property type="molecule type" value="Genomic_DNA"/>
</dbReference>
<sequence>MLVVALNNIGAAPDNSFKSGFLKAFSGFQTVKLSLCAVSAEKQLQICQPEPEEELLRSVLKSSDMSEPLLELQGSGDRLQKAVRSMFFPGRERKYEKFLLTGCDGITYFPWAVQIVNVYLPAPGWEQKLEWIRKADVIVLYGSESEESRGFTTEAKRLRPDVPIFIEEAGQYLSGGLKDYLRDLFLSYLKNRIKIKEVLEEQKTEQQIECGQARQVAETLGVDLSLVGSVCDESGYRITRCGLGCF</sequence>
<accession>A0A4Y7RFF0</accession>
<gene>
    <name evidence="1" type="ORF">Psch_00588</name>
</gene>
<reference evidence="1 2" key="1">
    <citation type="journal article" date="2018" name="Environ. Microbiol.">
        <title>Novel energy conservation strategies and behaviour of Pelotomaculum schinkii driving syntrophic propionate catabolism.</title>
        <authorList>
            <person name="Hidalgo-Ahumada C.A.P."/>
            <person name="Nobu M.K."/>
            <person name="Narihiro T."/>
            <person name="Tamaki H."/>
            <person name="Liu W.T."/>
            <person name="Kamagata Y."/>
            <person name="Stams A.J.M."/>
            <person name="Imachi H."/>
            <person name="Sousa D.Z."/>
        </authorList>
    </citation>
    <scope>NUCLEOTIDE SEQUENCE [LARGE SCALE GENOMIC DNA]</scope>
    <source>
        <strain evidence="1 2">HH</strain>
    </source>
</reference>
<dbReference type="Proteomes" id="UP000298324">
    <property type="component" value="Unassembled WGS sequence"/>
</dbReference>
<dbReference type="AlphaFoldDB" id="A0A4Y7RFF0"/>
<proteinExistence type="predicted"/>
<evidence type="ECO:0000313" key="1">
    <source>
        <dbReference type="EMBL" id="TEB07047.1"/>
    </source>
</evidence>
<name>A0A4Y7RFF0_9FIRM</name>
<dbReference type="RefSeq" id="WP_190240305.1">
    <property type="nucleotide sequence ID" value="NZ_QFGA01000001.1"/>
</dbReference>
<evidence type="ECO:0000313" key="2">
    <source>
        <dbReference type="Proteomes" id="UP000298324"/>
    </source>
</evidence>